<accession>A0ABQ3TDE6</accession>
<sequence>MIGGDAMAGPKCGWRTEKNRPCTRDVMGRTSRCWQHQGKWSAHEAERRRKKAAEEKLKKLRQR</sequence>
<name>A0ABQ3TDE6_9ACTN</name>
<reference evidence="3" key="1">
    <citation type="submission" date="2023-07" db="EMBL/GenBank/DDBJ databases">
        <title>Whole genome shotgun sequence of Streptomyces spororaveus NBRC 15456.</title>
        <authorList>
            <person name="Komaki H."/>
            <person name="Tamura T."/>
        </authorList>
    </citation>
    <scope>NUCLEOTIDE SEQUENCE [LARGE SCALE GENOMIC DNA]</scope>
    <source>
        <strain evidence="3">NBRC 15456</strain>
    </source>
</reference>
<feature type="compositionally biased region" description="Basic and acidic residues" evidence="1">
    <location>
        <begin position="41"/>
        <end position="57"/>
    </location>
</feature>
<comment type="caution">
    <text evidence="2">The sequence shown here is derived from an EMBL/GenBank/DDBJ whole genome shotgun (WGS) entry which is preliminary data.</text>
</comment>
<dbReference type="Proteomes" id="UP000608522">
    <property type="component" value="Unassembled WGS sequence"/>
</dbReference>
<protein>
    <submittedName>
        <fullName evidence="2">Uncharacterized protein</fullName>
    </submittedName>
</protein>
<gene>
    <name evidence="2" type="ORF">Sspor_39280</name>
</gene>
<organism evidence="2 3">
    <name type="scientific">Streptomyces spororaveus</name>
    <dbReference type="NCBI Taxonomy" id="284039"/>
    <lineage>
        <taxon>Bacteria</taxon>
        <taxon>Bacillati</taxon>
        <taxon>Actinomycetota</taxon>
        <taxon>Actinomycetes</taxon>
        <taxon>Kitasatosporales</taxon>
        <taxon>Streptomycetaceae</taxon>
        <taxon>Streptomyces</taxon>
    </lineage>
</organism>
<evidence type="ECO:0000256" key="1">
    <source>
        <dbReference type="SAM" id="MobiDB-lite"/>
    </source>
</evidence>
<evidence type="ECO:0000313" key="3">
    <source>
        <dbReference type="Proteomes" id="UP000608522"/>
    </source>
</evidence>
<evidence type="ECO:0000313" key="2">
    <source>
        <dbReference type="EMBL" id="GHI78367.1"/>
    </source>
</evidence>
<feature type="region of interest" description="Disordered" evidence="1">
    <location>
        <begin position="35"/>
        <end position="63"/>
    </location>
</feature>
<dbReference type="EMBL" id="BNED01000005">
    <property type="protein sequence ID" value="GHI78367.1"/>
    <property type="molecule type" value="Genomic_DNA"/>
</dbReference>
<keyword evidence="3" id="KW-1185">Reference proteome</keyword>
<proteinExistence type="predicted"/>